<dbReference type="Proteomes" id="UP000593765">
    <property type="component" value="Chromosome"/>
</dbReference>
<keyword evidence="7" id="KW-1185">Reference proteome</keyword>
<keyword evidence="4" id="KW-0560">Oxidoreductase</keyword>
<evidence type="ECO:0000256" key="1">
    <source>
        <dbReference type="ARBA" id="ARBA00001974"/>
    </source>
</evidence>
<dbReference type="Pfam" id="PF01266">
    <property type="entry name" value="DAO"/>
    <property type="match status" value="1"/>
</dbReference>
<proteinExistence type="inferred from homology"/>
<accession>A0A7M2WTW8</accession>
<dbReference type="Gene3D" id="3.30.9.10">
    <property type="entry name" value="D-Amino Acid Oxidase, subunit A, domain 2"/>
    <property type="match status" value="1"/>
</dbReference>
<keyword evidence="3" id="KW-0285">Flavoprotein</keyword>
<dbReference type="SUPFAM" id="SSF51905">
    <property type="entry name" value="FAD/NAD(P)-binding domain"/>
    <property type="match status" value="1"/>
</dbReference>
<dbReference type="InterPro" id="IPR036188">
    <property type="entry name" value="FAD/NAD-bd_sf"/>
</dbReference>
<feature type="domain" description="FAD dependent oxidoreductase" evidence="5">
    <location>
        <begin position="6"/>
        <end position="373"/>
    </location>
</feature>
<dbReference type="GO" id="GO:0016491">
    <property type="term" value="F:oxidoreductase activity"/>
    <property type="evidence" value="ECO:0007669"/>
    <property type="project" value="UniProtKB-KW"/>
</dbReference>
<evidence type="ECO:0000313" key="6">
    <source>
        <dbReference type="EMBL" id="QOV88967.1"/>
    </source>
</evidence>
<protein>
    <submittedName>
        <fullName evidence="6">TIGR03364 family FAD-dependent oxidoreductase</fullName>
    </submittedName>
</protein>
<dbReference type="NCBIfam" id="TIGR03364">
    <property type="entry name" value="HpnW_proposed"/>
    <property type="match status" value="1"/>
</dbReference>
<dbReference type="KEGG" id="hbs:IPV69_22500"/>
<dbReference type="AlphaFoldDB" id="A0A7M2WTW8"/>
<dbReference type="InterPro" id="IPR017741">
    <property type="entry name" value="FAD-dependent_OxRdtase_HpnW"/>
</dbReference>
<dbReference type="PRINTS" id="PR00419">
    <property type="entry name" value="ADXRDTASE"/>
</dbReference>
<dbReference type="GO" id="GO:0005737">
    <property type="term" value="C:cytoplasm"/>
    <property type="evidence" value="ECO:0007669"/>
    <property type="project" value="TreeGrafter"/>
</dbReference>
<gene>
    <name evidence="6" type="ORF">IPV69_22500</name>
</gene>
<name>A0A7M2WTW8_9BACT</name>
<dbReference type="InterPro" id="IPR006076">
    <property type="entry name" value="FAD-dep_OxRdtase"/>
</dbReference>
<comment type="cofactor">
    <cofactor evidence="1">
        <name>FAD</name>
        <dbReference type="ChEBI" id="CHEBI:57692"/>
    </cofactor>
</comment>
<dbReference type="EMBL" id="CP063458">
    <property type="protein sequence ID" value="QOV88967.1"/>
    <property type="molecule type" value="Genomic_DNA"/>
</dbReference>
<dbReference type="RefSeq" id="WP_206291978.1">
    <property type="nucleotide sequence ID" value="NZ_CP063458.1"/>
</dbReference>
<evidence type="ECO:0000313" key="7">
    <source>
        <dbReference type="Proteomes" id="UP000593765"/>
    </source>
</evidence>
<evidence type="ECO:0000256" key="3">
    <source>
        <dbReference type="ARBA" id="ARBA00022630"/>
    </source>
</evidence>
<organism evidence="6 7">
    <name type="scientific">Humisphaera borealis</name>
    <dbReference type="NCBI Taxonomy" id="2807512"/>
    <lineage>
        <taxon>Bacteria</taxon>
        <taxon>Pseudomonadati</taxon>
        <taxon>Planctomycetota</taxon>
        <taxon>Phycisphaerae</taxon>
        <taxon>Tepidisphaerales</taxon>
        <taxon>Tepidisphaeraceae</taxon>
        <taxon>Humisphaera</taxon>
    </lineage>
</organism>
<evidence type="ECO:0000256" key="2">
    <source>
        <dbReference type="ARBA" id="ARBA00009410"/>
    </source>
</evidence>
<evidence type="ECO:0000256" key="4">
    <source>
        <dbReference type="ARBA" id="ARBA00023002"/>
    </source>
</evidence>
<sequence length="378" mass="41637">MTNHYDIAVVGAGILGLAHAWHLARAGKRVVVFERHARAQGASVRNFGMVWPIGQPAGEHYALALRSREIWLDVLSAAGLWHDRSGSLHLAYEDDEAEVLREFVTDGGHRDRSYELLGADQVAQIAPWVKTPGLRLGLFSPVETCVDPRQVVADLPAFLRDTLGVRFEFDTSVLGYDRPTVRTSRGAFRADQLVVCGGDEFQVLYPELFAGSGLIKCKLQMMRAVAQPAGQRMGPMLAAGLTQLHYKSFAACPTLPAVRRRMETTMSDYIRYGIHVLVSQPGTGEITIGDTHEYGDDISIFNKERLDEMVLSYLDRFFAAPRMAINERWFGIYAKHPSKPWLHARPADGVTIVTGVGGAGMTLSFGLAEKVAAEVLQS</sequence>
<evidence type="ECO:0000259" key="5">
    <source>
        <dbReference type="Pfam" id="PF01266"/>
    </source>
</evidence>
<dbReference type="Gene3D" id="3.50.50.60">
    <property type="entry name" value="FAD/NAD(P)-binding domain"/>
    <property type="match status" value="1"/>
</dbReference>
<comment type="similarity">
    <text evidence="2">Belongs to the DadA oxidoreductase family.</text>
</comment>
<dbReference type="PANTHER" id="PTHR13847">
    <property type="entry name" value="SARCOSINE DEHYDROGENASE-RELATED"/>
    <property type="match status" value="1"/>
</dbReference>
<dbReference type="PANTHER" id="PTHR13847:SF286">
    <property type="entry name" value="D-AMINO ACID DEHYDROGENASE"/>
    <property type="match status" value="1"/>
</dbReference>
<reference evidence="6 7" key="1">
    <citation type="submission" date="2020-10" db="EMBL/GenBank/DDBJ databases">
        <title>Wide distribution of Phycisphaera-like planctomycetes from WD2101 soil group in peatlands and genome analysis of the first cultivated representative.</title>
        <authorList>
            <person name="Dedysh S.N."/>
            <person name="Beletsky A.V."/>
            <person name="Ivanova A."/>
            <person name="Kulichevskaya I.S."/>
            <person name="Suzina N.E."/>
            <person name="Philippov D.A."/>
            <person name="Rakitin A.L."/>
            <person name="Mardanov A.V."/>
            <person name="Ravin N.V."/>
        </authorList>
    </citation>
    <scope>NUCLEOTIDE SEQUENCE [LARGE SCALE GENOMIC DNA]</scope>
    <source>
        <strain evidence="6 7">M1803</strain>
    </source>
</reference>